<dbReference type="Proteomes" id="UP000410049">
    <property type="component" value="Unassembled WGS sequence"/>
</dbReference>
<gene>
    <name evidence="4" type="ORF">EMO91_03550</name>
</gene>
<dbReference type="EMBL" id="RZUH01000002">
    <property type="protein sequence ID" value="KAA8829075.1"/>
    <property type="molecule type" value="Genomic_DNA"/>
</dbReference>
<dbReference type="Pfam" id="PF04536">
    <property type="entry name" value="TPM_phosphatase"/>
    <property type="match status" value="1"/>
</dbReference>
<keyword evidence="2" id="KW-1133">Transmembrane helix</keyword>
<feature type="region of interest" description="Disordered" evidence="1">
    <location>
        <begin position="56"/>
        <end position="86"/>
    </location>
</feature>
<reference evidence="4 5" key="1">
    <citation type="journal article" date="2019" name="Syst. Appl. Microbiol.">
        <title>Characterization of Bifidobacterium species in feaces of the Egyptian fruit bat: Description of B. vespertilionis sp. nov. and B. rousetti sp. nov.</title>
        <authorList>
            <person name="Modesto M."/>
            <person name="Satti M."/>
            <person name="Watanabe K."/>
            <person name="Puglisi E."/>
            <person name="Morelli L."/>
            <person name="Huang C.-H."/>
            <person name="Liou J.-S."/>
            <person name="Miyashita M."/>
            <person name="Tamura T."/>
            <person name="Saito S."/>
            <person name="Mori K."/>
            <person name="Huang L."/>
            <person name="Sciavilla P."/>
            <person name="Sandri C."/>
            <person name="Spiezio C."/>
            <person name="Vitali F."/>
            <person name="Cavalieri D."/>
            <person name="Perpetuini G."/>
            <person name="Tofalo R."/>
            <person name="Bonetti A."/>
            <person name="Arita M."/>
            <person name="Mattarelli P."/>
        </authorList>
    </citation>
    <scope>NUCLEOTIDE SEQUENCE [LARGE SCALE GENOMIC DNA]</scope>
    <source>
        <strain evidence="4 5">RST17</strain>
    </source>
</reference>
<feature type="region of interest" description="Disordered" evidence="1">
    <location>
        <begin position="253"/>
        <end position="302"/>
    </location>
</feature>
<dbReference type="Gene3D" id="3.10.310.50">
    <property type="match status" value="1"/>
</dbReference>
<feature type="compositionally biased region" description="Basic and acidic residues" evidence="1">
    <location>
        <begin position="275"/>
        <end position="293"/>
    </location>
</feature>
<keyword evidence="2" id="KW-0472">Membrane</keyword>
<evidence type="ECO:0000259" key="3">
    <source>
        <dbReference type="Pfam" id="PF04536"/>
    </source>
</evidence>
<organism evidence="4 5">
    <name type="scientific">Bifidobacterium myosotis</name>
    <dbReference type="NCBI Taxonomy" id="1630166"/>
    <lineage>
        <taxon>Bacteria</taxon>
        <taxon>Bacillati</taxon>
        <taxon>Actinomycetota</taxon>
        <taxon>Actinomycetes</taxon>
        <taxon>Bifidobacteriales</taxon>
        <taxon>Bifidobacteriaceae</taxon>
        <taxon>Bifidobacterium</taxon>
    </lineage>
</organism>
<protein>
    <submittedName>
        <fullName evidence="4">TPM domain-containing protein</fullName>
    </submittedName>
</protein>
<feature type="compositionally biased region" description="Low complexity" evidence="1">
    <location>
        <begin position="56"/>
        <end position="85"/>
    </location>
</feature>
<feature type="transmembrane region" description="Helical" evidence="2">
    <location>
        <begin position="226"/>
        <end position="248"/>
    </location>
</feature>
<accession>A0A5M9ZNL1</accession>
<sequence length="302" mass="32534">MAETNWAQGTSIDVVPASAPTVIAVAVNARKWLVRCVCVVVAVLMTMMWITAPAYGDNSDGGSTDTNSSSNDGSSGDSSGNSDSGVTITENITDTQNLLGSHVSEVSDAVTNTERETGVHVHLLYLPTFGTKLAPQKWAKNVLESMEPKPNTVLLAVASNDGNLVVAVSSNSDEWLKSQDTVDKLSEAAQQPLMESTPNWAGSATAMMDQIVKSQKTSTSSSSVRIGIIVMAAVLVVLVIVVVLMVVIRVRSGGKKPRRASKEPLSRRERKARKQAREQARKELQGDIQETPRRTRHSRKHE</sequence>
<comment type="caution">
    <text evidence="4">The sequence shown here is derived from an EMBL/GenBank/DDBJ whole genome shotgun (WGS) entry which is preliminary data.</text>
</comment>
<dbReference type="InterPro" id="IPR007621">
    <property type="entry name" value="TPM_dom"/>
</dbReference>
<evidence type="ECO:0000256" key="2">
    <source>
        <dbReference type="SAM" id="Phobius"/>
    </source>
</evidence>
<dbReference type="AlphaFoldDB" id="A0A5M9ZNL1"/>
<evidence type="ECO:0000256" key="1">
    <source>
        <dbReference type="SAM" id="MobiDB-lite"/>
    </source>
</evidence>
<feature type="domain" description="TPM" evidence="3">
    <location>
        <begin position="93"/>
        <end position="213"/>
    </location>
</feature>
<evidence type="ECO:0000313" key="4">
    <source>
        <dbReference type="EMBL" id="KAA8829075.1"/>
    </source>
</evidence>
<keyword evidence="2" id="KW-0812">Transmembrane</keyword>
<name>A0A5M9ZNL1_9BIFI</name>
<evidence type="ECO:0000313" key="5">
    <source>
        <dbReference type="Proteomes" id="UP000410049"/>
    </source>
</evidence>
<feature type="transmembrane region" description="Helical" evidence="2">
    <location>
        <begin position="32"/>
        <end position="50"/>
    </location>
</feature>
<proteinExistence type="predicted"/>